<evidence type="ECO:0008006" key="5">
    <source>
        <dbReference type="Google" id="ProtNLM"/>
    </source>
</evidence>
<comment type="caution">
    <text evidence="3">The sequence shown here is derived from an EMBL/GenBank/DDBJ whole genome shotgun (WGS) entry which is preliminary data.</text>
</comment>
<sequence>MLVSAVTAAAVCALGPAGAASAAAGSAVHMNTGSPVPTDTGSPVHIAGADDPPPEEQPCPGGEPKPCGAPAEERGSVESGRADAKKAGEDAKKDIAAAKDKAEKCAPDSTEAKGCMTNLIGDGADQQKGLDDTKRALSEFKPAPSDNAATAVAGTCDAFAADLAPLFQGDPALLTGICELMK</sequence>
<name>A0A367FHY9_9ACTN</name>
<feature type="signal peptide" evidence="2">
    <location>
        <begin position="1"/>
        <end position="22"/>
    </location>
</feature>
<feature type="compositionally biased region" description="Polar residues" evidence="1">
    <location>
        <begin position="31"/>
        <end position="41"/>
    </location>
</feature>
<feature type="region of interest" description="Disordered" evidence="1">
    <location>
        <begin position="31"/>
        <end position="91"/>
    </location>
</feature>
<feature type="chain" id="PRO_5039113905" description="Secreted protein" evidence="2">
    <location>
        <begin position="23"/>
        <end position="182"/>
    </location>
</feature>
<reference evidence="3 4" key="1">
    <citation type="submission" date="2018-06" db="EMBL/GenBank/DDBJ databases">
        <title>Sphaerisporangium craniellae sp. nov., isolated from a marine sponge in the South China Sea.</title>
        <authorList>
            <person name="Li L."/>
        </authorList>
    </citation>
    <scope>NUCLEOTIDE SEQUENCE [LARGE SCALE GENOMIC DNA]</scope>
    <source>
        <strain evidence="3 4">CCTCC AA 208026</strain>
    </source>
</reference>
<evidence type="ECO:0000256" key="1">
    <source>
        <dbReference type="SAM" id="MobiDB-lite"/>
    </source>
</evidence>
<evidence type="ECO:0000313" key="4">
    <source>
        <dbReference type="Proteomes" id="UP000253094"/>
    </source>
</evidence>
<protein>
    <recommendedName>
        <fullName evidence="5">Secreted protein</fullName>
    </recommendedName>
</protein>
<dbReference type="AlphaFoldDB" id="A0A367FHY9"/>
<dbReference type="Proteomes" id="UP000253094">
    <property type="component" value="Unassembled WGS sequence"/>
</dbReference>
<evidence type="ECO:0000256" key="2">
    <source>
        <dbReference type="SAM" id="SignalP"/>
    </source>
</evidence>
<accession>A0A367FHY9</accession>
<dbReference type="EMBL" id="QOIL01000009">
    <property type="protein sequence ID" value="RCG29941.1"/>
    <property type="molecule type" value="Genomic_DNA"/>
</dbReference>
<keyword evidence="2" id="KW-0732">Signal</keyword>
<feature type="region of interest" description="Disordered" evidence="1">
    <location>
        <begin position="107"/>
        <end position="129"/>
    </location>
</feature>
<evidence type="ECO:0000313" key="3">
    <source>
        <dbReference type="EMBL" id="RCG29941.1"/>
    </source>
</evidence>
<feature type="compositionally biased region" description="Basic and acidic residues" evidence="1">
    <location>
        <begin position="71"/>
        <end position="91"/>
    </location>
</feature>
<proteinExistence type="predicted"/>
<organism evidence="3 4">
    <name type="scientific">Sphaerisporangium album</name>
    <dbReference type="NCBI Taxonomy" id="509200"/>
    <lineage>
        <taxon>Bacteria</taxon>
        <taxon>Bacillati</taxon>
        <taxon>Actinomycetota</taxon>
        <taxon>Actinomycetes</taxon>
        <taxon>Streptosporangiales</taxon>
        <taxon>Streptosporangiaceae</taxon>
        <taxon>Sphaerisporangium</taxon>
    </lineage>
</organism>
<keyword evidence="4" id="KW-1185">Reference proteome</keyword>
<gene>
    <name evidence="3" type="ORF">DQ384_17410</name>
</gene>